<dbReference type="Proteomes" id="UP001218188">
    <property type="component" value="Unassembled WGS sequence"/>
</dbReference>
<evidence type="ECO:0000313" key="2">
    <source>
        <dbReference type="Proteomes" id="UP001218188"/>
    </source>
</evidence>
<dbReference type="Gene3D" id="1.25.10.10">
    <property type="entry name" value="Leucine-rich Repeat Variant"/>
    <property type="match status" value="1"/>
</dbReference>
<reference evidence="1" key="1">
    <citation type="submission" date="2023-03" db="EMBL/GenBank/DDBJ databases">
        <title>Massive genome expansion in bonnet fungi (Mycena s.s.) driven by repeated elements and novel gene families across ecological guilds.</title>
        <authorList>
            <consortium name="Lawrence Berkeley National Laboratory"/>
            <person name="Harder C.B."/>
            <person name="Miyauchi S."/>
            <person name="Viragh M."/>
            <person name="Kuo A."/>
            <person name="Thoen E."/>
            <person name="Andreopoulos B."/>
            <person name="Lu D."/>
            <person name="Skrede I."/>
            <person name="Drula E."/>
            <person name="Henrissat B."/>
            <person name="Morin E."/>
            <person name="Kohler A."/>
            <person name="Barry K."/>
            <person name="LaButti K."/>
            <person name="Morin E."/>
            <person name="Salamov A."/>
            <person name="Lipzen A."/>
            <person name="Mereny Z."/>
            <person name="Hegedus B."/>
            <person name="Baldrian P."/>
            <person name="Stursova M."/>
            <person name="Weitz H."/>
            <person name="Taylor A."/>
            <person name="Grigoriev I.V."/>
            <person name="Nagy L.G."/>
            <person name="Martin F."/>
            <person name="Kauserud H."/>
        </authorList>
    </citation>
    <scope>NUCLEOTIDE SEQUENCE</scope>
    <source>
        <strain evidence="1">CBHHK200</strain>
    </source>
</reference>
<dbReference type="AlphaFoldDB" id="A0AAD6SB99"/>
<dbReference type="InterPro" id="IPR011989">
    <property type="entry name" value="ARM-like"/>
</dbReference>
<sequence length="144" mass="16279">MRGRVVELATNCYEYHVLQKALNCKEQEVCMLIVSELLRGVSATTLVNNEASHMWSKATSLVDYGALVDPIATADLRVAAYLSRASKPRLHVMRLERSSCRRLISLARLQEPRSRGESIKPGIFNELLRRASRYPASKESEFRA</sequence>
<proteinExistence type="predicted"/>
<protein>
    <submittedName>
        <fullName evidence="1">Uncharacterized protein</fullName>
    </submittedName>
</protein>
<keyword evidence="2" id="KW-1185">Reference proteome</keyword>
<dbReference type="EMBL" id="JARJCM010000211">
    <property type="protein sequence ID" value="KAJ7022362.1"/>
    <property type="molecule type" value="Genomic_DNA"/>
</dbReference>
<organism evidence="1 2">
    <name type="scientific">Mycena alexandri</name>
    <dbReference type="NCBI Taxonomy" id="1745969"/>
    <lineage>
        <taxon>Eukaryota</taxon>
        <taxon>Fungi</taxon>
        <taxon>Dikarya</taxon>
        <taxon>Basidiomycota</taxon>
        <taxon>Agaricomycotina</taxon>
        <taxon>Agaricomycetes</taxon>
        <taxon>Agaricomycetidae</taxon>
        <taxon>Agaricales</taxon>
        <taxon>Marasmiineae</taxon>
        <taxon>Mycenaceae</taxon>
        <taxon>Mycena</taxon>
    </lineage>
</organism>
<accession>A0AAD6SB99</accession>
<evidence type="ECO:0000313" key="1">
    <source>
        <dbReference type="EMBL" id="KAJ7022362.1"/>
    </source>
</evidence>
<name>A0AAD6SB99_9AGAR</name>
<gene>
    <name evidence="1" type="ORF">C8F04DRAFT_241895</name>
</gene>
<comment type="caution">
    <text evidence="1">The sequence shown here is derived from an EMBL/GenBank/DDBJ whole genome shotgun (WGS) entry which is preliminary data.</text>
</comment>